<dbReference type="Gene3D" id="3.40.50.620">
    <property type="entry name" value="HUPs"/>
    <property type="match status" value="1"/>
</dbReference>
<dbReference type="EMBL" id="CP051627">
    <property type="protein sequence ID" value="UPT23551.1"/>
    <property type="molecule type" value="Genomic_DNA"/>
</dbReference>
<evidence type="ECO:0000313" key="2">
    <source>
        <dbReference type="Proteomes" id="UP000832041"/>
    </source>
</evidence>
<evidence type="ECO:0000313" key="1">
    <source>
        <dbReference type="EMBL" id="UPT23551.1"/>
    </source>
</evidence>
<dbReference type="Proteomes" id="UP000832041">
    <property type="component" value="Chromosome"/>
</dbReference>
<name>A0ABY4L797_THEAE</name>
<gene>
    <name evidence="1" type="ORF">FOF52_15470</name>
</gene>
<dbReference type="InterPro" id="IPR014729">
    <property type="entry name" value="Rossmann-like_a/b/a_fold"/>
</dbReference>
<evidence type="ECO:0008006" key="3">
    <source>
        <dbReference type="Google" id="ProtNLM"/>
    </source>
</evidence>
<proteinExistence type="predicted"/>
<organism evidence="1 2">
    <name type="scientific">Thermobifida alba</name>
    <name type="common">Thermomonospora alba</name>
    <dbReference type="NCBI Taxonomy" id="53522"/>
    <lineage>
        <taxon>Bacteria</taxon>
        <taxon>Bacillati</taxon>
        <taxon>Actinomycetota</taxon>
        <taxon>Actinomycetes</taxon>
        <taxon>Streptosporangiales</taxon>
        <taxon>Nocardiopsidaceae</taxon>
        <taxon>Thermobifida</taxon>
    </lineage>
</organism>
<protein>
    <recommendedName>
        <fullName evidence="3">DUF218 domain-containing protein</fullName>
    </recommendedName>
</protein>
<accession>A0ABY4L797</accession>
<sequence length="126" mass="13672">MPVEPDAADTGQNIAFSRRVLAGAGLRPASVMLATMPSMQRRGYATTRKVWPEVEVVCACEPVAFRDSLVGIGDDRLVIDTMVGDPQRIIEYPDRSFAVEQHVPDDVHTAYQALVKAGCTSRLIGA</sequence>
<reference evidence="1 2" key="1">
    <citation type="submission" date="2020-04" db="EMBL/GenBank/DDBJ databases">
        <title>Thermobifida alba genome sequencing and assembly.</title>
        <authorList>
            <person name="Luzics S."/>
            <person name="Horvath B."/>
            <person name="Nagy I."/>
            <person name="Toth A."/>
            <person name="Nagy I."/>
            <person name="Kukolya J."/>
        </authorList>
    </citation>
    <scope>NUCLEOTIDE SEQUENCE [LARGE SCALE GENOMIC DNA]</scope>
    <source>
        <strain evidence="1 2">DSM 43795</strain>
    </source>
</reference>
<keyword evidence="2" id="KW-1185">Reference proteome</keyword>